<evidence type="ECO:0000313" key="1">
    <source>
        <dbReference type="EMBL" id="OCT50693.1"/>
    </source>
</evidence>
<evidence type="ECO:0000313" key="2">
    <source>
        <dbReference type="Proteomes" id="UP000094526"/>
    </source>
</evidence>
<dbReference type="Proteomes" id="UP000094526">
    <property type="component" value="Unassembled WGS sequence"/>
</dbReference>
<keyword evidence="2" id="KW-1185">Reference proteome</keyword>
<accession>A0A1C1CQD7</accession>
<gene>
    <name evidence="1" type="ORF">CLCR_07732</name>
</gene>
<comment type="caution">
    <text evidence="1">The sequence shown here is derived from an EMBL/GenBank/DDBJ whole genome shotgun (WGS) entry which is preliminary data.</text>
</comment>
<proteinExistence type="predicted"/>
<protein>
    <submittedName>
        <fullName evidence="1">Uncharacterized protein</fullName>
    </submittedName>
</protein>
<dbReference type="EMBL" id="LGRB01000010">
    <property type="protein sequence ID" value="OCT50693.1"/>
    <property type="molecule type" value="Genomic_DNA"/>
</dbReference>
<dbReference type="VEuPathDB" id="FungiDB:CLCR_07732"/>
<organism evidence="1 2">
    <name type="scientific">Cladophialophora carrionii</name>
    <dbReference type="NCBI Taxonomy" id="86049"/>
    <lineage>
        <taxon>Eukaryota</taxon>
        <taxon>Fungi</taxon>
        <taxon>Dikarya</taxon>
        <taxon>Ascomycota</taxon>
        <taxon>Pezizomycotina</taxon>
        <taxon>Eurotiomycetes</taxon>
        <taxon>Chaetothyriomycetidae</taxon>
        <taxon>Chaetothyriales</taxon>
        <taxon>Herpotrichiellaceae</taxon>
        <taxon>Cladophialophora</taxon>
    </lineage>
</organism>
<dbReference type="AlphaFoldDB" id="A0A1C1CQD7"/>
<sequence>MSLPQSSVLEIELNKLTNGACRDEPGSRGEQHAAFSTSQKLVGRPLPVSHLQSLHLEGQYPSHTFRDAYKESRPHCSQADSRCRNKLFTTATTGRGHGTPDQEGYMQQTHACFVPILCRSLRPGDTSRTEIEGMQPPETAFRL</sequence>
<name>A0A1C1CQD7_9EURO</name>
<reference evidence="2" key="1">
    <citation type="submission" date="2015-07" db="EMBL/GenBank/DDBJ databases">
        <authorList>
            <person name="Teixeira M.M."/>
            <person name="Souza R.C."/>
            <person name="Almeida L.G."/>
            <person name="Vicente V.A."/>
            <person name="de Hoog S."/>
            <person name="Bocca A.L."/>
            <person name="de Almeida S.R."/>
            <person name="Vasconcelos A.T."/>
            <person name="Felipe M.S."/>
        </authorList>
    </citation>
    <scope>NUCLEOTIDE SEQUENCE [LARGE SCALE GENOMIC DNA]</scope>
    <source>
        <strain evidence="2">KSF</strain>
    </source>
</reference>